<feature type="compositionally biased region" description="Low complexity" evidence="1">
    <location>
        <begin position="326"/>
        <end position="335"/>
    </location>
</feature>
<feature type="transmembrane region" description="Helical" evidence="2">
    <location>
        <begin position="119"/>
        <end position="140"/>
    </location>
</feature>
<gene>
    <name evidence="3" type="ORF">LshimejAT787_0401930</name>
</gene>
<keyword evidence="2" id="KW-1133">Transmembrane helix</keyword>
<proteinExistence type="predicted"/>
<feature type="region of interest" description="Disordered" evidence="1">
    <location>
        <begin position="31"/>
        <end position="52"/>
    </location>
</feature>
<comment type="caution">
    <text evidence="3">The sequence shown here is derived from an EMBL/GenBank/DDBJ whole genome shotgun (WGS) entry which is preliminary data.</text>
</comment>
<accession>A0A9P3PKT3</accession>
<feature type="region of interest" description="Disordered" evidence="1">
    <location>
        <begin position="440"/>
        <end position="463"/>
    </location>
</feature>
<keyword evidence="2" id="KW-0812">Transmembrane</keyword>
<organism evidence="3 4">
    <name type="scientific">Lyophyllum shimeji</name>
    <name type="common">Hon-shimeji</name>
    <name type="synonym">Tricholoma shimeji</name>
    <dbReference type="NCBI Taxonomy" id="47721"/>
    <lineage>
        <taxon>Eukaryota</taxon>
        <taxon>Fungi</taxon>
        <taxon>Dikarya</taxon>
        <taxon>Basidiomycota</taxon>
        <taxon>Agaricomycotina</taxon>
        <taxon>Agaricomycetes</taxon>
        <taxon>Agaricomycetidae</taxon>
        <taxon>Agaricales</taxon>
        <taxon>Tricholomatineae</taxon>
        <taxon>Lyophyllaceae</taxon>
        <taxon>Lyophyllum</taxon>
    </lineage>
</organism>
<dbReference type="Proteomes" id="UP001063166">
    <property type="component" value="Unassembled WGS sequence"/>
</dbReference>
<feature type="compositionally biased region" description="Low complexity" evidence="1">
    <location>
        <begin position="504"/>
        <end position="516"/>
    </location>
</feature>
<evidence type="ECO:0000313" key="4">
    <source>
        <dbReference type="Proteomes" id="UP001063166"/>
    </source>
</evidence>
<dbReference type="OrthoDB" id="2979121at2759"/>
<feature type="region of interest" description="Disordered" evidence="1">
    <location>
        <begin position="316"/>
        <end position="357"/>
    </location>
</feature>
<feature type="compositionally biased region" description="Low complexity" evidence="1">
    <location>
        <begin position="345"/>
        <end position="356"/>
    </location>
</feature>
<protein>
    <submittedName>
        <fullName evidence="3">Uncharacterized protein</fullName>
    </submittedName>
</protein>
<dbReference type="AlphaFoldDB" id="A0A9P3PKT3"/>
<reference evidence="3" key="1">
    <citation type="submission" date="2022-07" db="EMBL/GenBank/DDBJ databases">
        <title>The genome of Lyophyllum shimeji provides insight into the initial evolution of ectomycorrhizal fungal genome.</title>
        <authorList>
            <person name="Kobayashi Y."/>
            <person name="Shibata T."/>
            <person name="Hirakawa H."/>
            <person name="Shigenobu S."/>
            <person name="Nishiyama T."/>
            <person name="Yamada A."/>
            <person name="Hasebe M."/>
            <person name="Kawaguchi M."/>
        </authorList>
    </citation>
    <scope>NUCLEOTIDE SEQUENCE</scope>
    <source>
        <strain evidence="3">AT787</strain>
    </source>
</reference>
<evidence type="ECO:0000256" key="1">
    <source>
        <dbReference type="SAM" id="MobiDB-lite"/>
    </source>
</evidence>
<evidence type="ECO:0000256" key="2">
    <source>
        <dbReference type="SAM" id="Phobius"/>
    </source>
</evidence>
<dbReference type="EMBL" id="BRPK01000004">
    <property type="protein sequence ID" value="GLB37142.1"/>
    <property type="molecule type" value="Genomic_DNA"/>
</dbReference>
<feature type="compositionally biased region" description="Polar residues" evidence="1">
    <location>
        <begin position="445"/>
        <end position="463"/>
    </location>
</feature>
<keyword evidence="4" id="KW-1185">Reference proteome</keyword>
<sequence length="579" mass="62568">MAPTDVAISRNGADRPNIATFRRRLVADRPQQVQASSIKTSHEIYHRRSQPKLWRRQSPGIHSVTNLPDPPPAPNVDSFVPYTPTMPIHANIIPLGTSPATPGTAGSSTTTSHLPVTEIILIATAALVAAALGLAGMILLRSLLIRKGLRVLMCCGRRQKVNKDITASENRGVLVKGDDFDESVWGTPTRFMHCESIHDGFEHDDIRDPGPRLDNSPPAPTMPACSPHCRRGSFATCDEDCFQDRLQVEENDIALALSVAFRDDIGTQDMDQVSTAEPNEVAEDTLSFPGHAENISILGSLQANIDSLAKGVSPPAITLSRPRYGSDSSASSQESSGRDTPECFSASTSSRSSMTSLGCTASDFNDEELDVVYEVKRAHAQSVEIKKGVLVACRPPASDDELTLNILPRVVISEPSPILLSFQDQNSRSTIHSFASSLSTTVSSGRGNTAPSMSSSSLVRENSRGTLGSLSTSFSATTRTEGWCMDDEGFLQPSIPHLIVTRPSDSSINTTDTDSSAGSVSVDLNHFPLPPTPVKTSYYTRLMDQVHGRKRVWDNHPAGSSVAQRRSTVERFIKMYSST</sequence>
<name>A0A9P3PKT3_LYOSH</name>
<feature type="region of interest" description="Disordered" evidence="1">
    <location>
        <begin position="503"/>
        <end position="524"/>
    </location>
</feature>
<evidence type="ECO:0000313" key="3">
    <source>
        <dbReference type="EMBL" id="GLB37142.1"/>
    </source>
</evidence>
<keyword evidence="2" id="KW-0472">Membrane</keyword>